<keyword evidence="2 4" id="KW-0067">ATP-binding</keyword>
<dbReference type="PANTHER" id="PTHR43790:SF4">
    <property type="entry name" value="GUANOSINE IMPORT ATP-BINDING PROTEIN NUPO"/>
    <property type="match status" value="1"/>
</dbReference>
<keyword evidence="5" id="KW-1185">Reference proteome</keyword>
<feature type="domain" description="ABC transporter" evidence="3">
    <location>
        <begin position="274"/>
        <end position="520"/>
    </location>
</feature>
<accession>A0ABU0YHP7</accession>
<dbReference type="Proteomes" id="UP001230156">
    <property type="component" value="Unassembled WGS sequence"/>
</dbReference>
<name>A0ABU0YHP7_9PROT</name>
<dbReference type="PROSITE" id="PS50893">
    <property type="entry name" value="ABC_TRANSPORTER_2"/>
    <property type="match status" value="2"/>
</dbReference>
<dbReference type="InterPro" id="IPR003593">
    <property type="entry name" value="AAA+_ATPase"/>
</dbReference>
<sequence length="533" mass="56746">MRQDSEAAEPGARGQTPLPAAPLLELDSIVKRFPMTVANDGVSLSIRPGEIHALLGENGAGKSTLVKIIYGVLHPDAGEIRWNGERVSILNPAAARALGIGMVFQHFSVFEALTVAENVALGLNDPQQRKGLRDRIAKISEDYGLKLDPDATVLHLSVGERQRVEIVRCLLQNPKLLIMDEPTSVLTPQEIERLFATLRRLASEGCAILYISHKLEEIRSLCERATILRQGKVVAECDPRQETAKHLAELMIGTALRPPYHLQEESAETAPARLVVDRLSVKSDRAFGVDLDGISFSVAAGEVLGIAGIAGNGQNELMAALSGETAADRAETIVIDGKPAGTLGPAERRERGACFVPEERHGHGAVKDMTLSENALLSAYRTKGLAPGGLINMGSTIRFAAEIIKGFAVRSDGPAAEARSLSGGNLQRFIVGREILQQPGILVVAQPTWGLDAGAAAAIRQALLDLADKGAAVVVISQDLDELIEMADQIAVIANGRLSPPRPVAEVTIEELGLLMGGVAAPLPQERRNAVPA</sequence>
<feature type="domain" description="ABC transporter" evidence="3">
    <location>
        <begin position="24"/>
        <end position="255"/>
    </location>
</feature>
<dbReference type="InterPro" id="IPR003439">
    <property type="entry name" value="ABC_transporter-like_ATP-bd"/>
</dbReference>
<protein>
    <submittedName>
        <fullName evidence="4">ABC transporter ATP-binding protein</fullName>
    </submittedName>
</protein>
<dbReference type="InterPro" id="IPR017871">
    <property type="entry name" value="ABC_transporter-like_CS"/>
</dbReference>
<dbReference type="PROSITE" id="PS00211">
    <property type="entry name" value="ABC_TRANSPORTER_1"/>
    <property type="match status" value="2"/>
</dbReference>
<proteinExistence type="predicted"/>
<evidence type="ECO:0000313" key="5">
    <source>
        <dbReference type="Proteomes" id="UP001230156"/>
    </source>
</evidence>
<dbReference type="GO" id="GO:0005524">
    <property type="term" value="F:ATP binding"/>
    <property type="evidence" value="ECO:0007669"/>
    <property type="project" value="UniProtKB-KW"/>
</dbReference>
<organism evidence="4 5">
    <name type="scientific">Dongia sedimenti</name>
    <dbReference type="NCBI Taxonomy" id="3064282"/>
    <lineage>
        <taxon>Bacteria</taxon>
        <taxon>Pseudomonadati</taxon>
        <taxon>Pseudomonadota</taxon>
        <taxon>Alphaproteobacteria</taxon>
        <taxon>Rhodospirillales</taxon>
        <taxon>Dongiaceae</taxon>
        <taxon>Dongia</taxon>
    </lineage>
</organism>
<dbReference type="InterPro" id="IPR050107">
    <property type="entry name" value="ABC_carbohydrate_import_ATPase"/>
</dbReference>
<evidence type="ECO:0000259" key="3">
    <source>
        <dbReference type="PROSITE" id="PS50893"/>
    </source>
</evidence>
<evidence type="ECO:0000313" key="4">
    <source>
        <dbReference type="EMBL" id="MDQ7247236.1"/>
    </source>
</evidence>
<gene>
    <name evidence="4" type="ORF">Q8A70_06145</name>
</gene>
<comment type="caution">
    <text evidence="4">The sequence shown here is derived from an EMBL/GenBank/DDBJ whole genome shotgun (WGS) entry which is preliminary data.</text>
</comment>
<evidence type="ECO:0000256" key="2">
    <source>
        <dbReference type="ARBA" id="ARBA00022840"/>
    </source>
</evidence>
<dbReference type="PANTHER" id="PTHR43790">
    <property type="entry name" value="CARBOHYDRATE TRANSPORT ATP-BINDING PROTEIN MG119-RELATED"/>
    <property type="match status" value="1"/>
</dbReference>
<dbReference type="Gene3D" id="3.40.50.300">
    <property type="entry name" value="P-loop containing nucleotide triphosphate hydrolases"/>
    <property type="match status" value="2"/>
</dbReference>
<dbReference type="SMART" id="SM00382">
    <property type="entry name" value="AAA"/>
    <property type="match status" value="1"/>
</dbReference>
<dbReference type="EMBL" id="JAUYVI010000002">
    <property type="protein sequence ID" value="MDQ7247236.1"/>
    <property type="molecule type" value="Genomic_DNA"/>
</dbReference>
<dbReference type="RefSeq" id="WP_379954637.1">
    <property type="nucleotide sequence ID" value="NZ_JAUYVI010000002.1"/>
</dbReference>
<dbReference type="InterPro" id="IPR027417">
    <property type="entry name" value="P-loop_NTPase"/>
</dbReference>
<dbReference type="SUPFAM" id="SSF52540">
    <property type="entry name" value="P-loop containing nucleoside triphosphate hydrolases"/>
    <property type="match status" value="2"/>
</dbReference>
<dbReference type="CDD" id="cd03215">
    <property type="entry name" value="ABC_Carb_Monos_II"/>
    <property type="match status" value="1"/>
</dbReference>
<evidence type="ECO:0000256" key="1">
    <source>
        <dbReference type="ARBA" id="ARBA00022741"/>
    </source>
</evidence>
<dbReference type="Pfam" id="PF00005">
    <property type="entry name" value="ABC_tran"/>
    <property type="match status" value="2"/>
</dbReference>
<keyword evidence="1" id="KW-0547">Nucleotide-binding</keyword>
<dbReference type="CDD" id="cd03216">
    <property type="entry name" value="ABC_Carb_Monos_I"/>
    <property type="match status" value="1"/>
</dbReference>
<reference evidence="5" key="1">
    <citation type="submission" date="2023-08" db="EMBL/GenBank/DDBJ databases">
        <title>Rhodospirillaceae gen. nov., a novel taxon isolated from the Yangtze River Yuezi River estuary sludge.</title>
        <authorList>
            <person name="Ruan L."/>
        </authorList>
    </citation>
    <scope>NUCLEOTIDE SEQUENCE [LARGE SCALE GENOMIC DNA]</scope>
    <source>
        <strain evidence="5">R-7</strain>
    </source>
</reference>